<dbReference type="Proteomes" id="UP000565521">
    <property type="component" value="Unassembled WGS sequence"/>
</dbReference>
<comment type="caution">
    <text evidence="2">The sequence shown here is derived from an EMBL/GenBank/DDBJ whole genome shotgun (WGS) entry which is preliminary data.</text>
</comment>
<accession>A0A7Y7PPG7</accession>
<dbReference type="RefSeq" id="WP_176908499.1">
    <property type="nucleotide sequence ID" value="NZ_JABKAU010000016.1"/>
</dbReference>
<name>A0A7Y7PPG7_9BACT</name>
<evidence type="ECO:0000313" key="2">
    <source>
        <dbReference type="EMBL" id="NVO31596.1"/>
    </source>
</evidence>
<dbReference type="EMBL" id="JABKAU010000016">
    <property type="protein sequence ID" value="NVO31596.1"/>
    <property type="molecule type" value="Genomic_DNA"/>
</dbReference>
<keyword evidence="1" id="KW-0732">Signal</keyword>
<organism evidence="2 3">
    <name type="scientific">Hymenobacter lapidiphilus</name>
    <dbReference type="NCBI Taxonomy" id="2608003"/>
    <lineage>
        <taxon>Bacteria</taxon>
        <taxon>Pseudomonadati</taxon>
        <taxon>Bacteroidota</taxon>
        <taxon>Cytophagia</taxon>
        <taxon>Cytophagales</taxon>
        <taxon>Hymenobacteraceae</taxon>
        <taxon>Hymenobacter</taxon>
    </lineage>
</organism>
<evidence type="ECO:0000313" key="3">
    <source>
        <dbReference type="Proteomes" id="UP000565521"/>
    </source>
</evidence>
<protein>
    <recommendedName>
        <fullName evidence="4">DUF4249 family protein</fullName>
    </recommendedName>
</protein>
<sequence>MRFRSILLLVLPGLLAACEPGLGSGPRVQFVADSRLTATARRLTTPADTVTTRIYARAEGNNLLQRLLITVTYEPKPEPITYSLLGEEEDPETIVYLDSTVSSLKELVFQSTQPTRSTAGAETWRYEVFDAENKGARSLRLYLPRADSLAVFHSYTVTLDAPRAGVPDTRRFLALREGLALPGFSVRNLPANQQRIDLIYQFDNTISAPVLSLPTEESLKLTWPQPRATQIRSTSLDSTAFQNAGTAQLLRSAYDSGTGFARSTTTGPLRRGQVLAFLTPEGKPGLLRVQRIGTTNRRQLTVQVRVGK</sequence>
<evidence type="ECO:0008006" key="4">
    <source>
        <dbReference type="Google" id="ProtNLM"/>
    </source>
</evidence>
<feature type="signal peptide" evidence="1">
    <location>
        <begin position="1"/>
        <end position="16"/>
    </location>
</feature>
<proteinExistence type="predicted"/>
<evidence type="ECO:0000256" key="1">
    <source>
        <dbReference type="SAM" id="SignalP"/>
    </source>
</evidence>
<dbReference type="PROSITE" id="PS51257">
    <property type="entry name" value="PROKAR_LIPOPROTEIN"/>
    <property type="match status" value="1"/>
</dbReference>
<keyword evidence="3" id="KW-1185">Reference proteome</keyword>
<gene>
    <name evidence="2" type="ORF">HW554_10275</name>
</gene>
<feature type="chain" id="PRO_5031348830" description="DUF4249 family protein" evidence="1">
    <location>
        <begin position="17"/>
        <end position="308"/>
    </location>
</feature>
<dbReference type="AlphaFoldDB" id="A0A7Y7PPG7"/>
<reference evidence="2 3" key="1">
    <citation type="submission" date="2020-05" db="EMBL/GenBank/DDBJ databases">
        <title>Hymenobacter terrestris sp. nov. and Hymenobacter lapidiphilus sp. nov., isolated from regoliths in Antarctica.</title>
        <authorList>
            <person name="Sedlacek I."/>
            <person name="Pantucek R."/>
            <person name="Zeman M."/>
            <person name="Holochova P."/>
            <person name="Kralova S."/>
            <person name="Stankova E."/>
            <person name="Sedo O."/>
            <person name="Micenkova L."/>
            <person name="Svec P."/>
            <person name="Gupta V."/>
            <person name="Sood U."/>
            <person name="Korpole U.S."/>
            <person name="Lal R."/>
        </authorList>
    </citation>
    <scope>NUCLEOTIDE SEQUENCE [LARGE SCALE GENOMIC DNA]</scope>
    <source>
        <strain evidence="2 3">P5342</strain>
    </source>
</reference>